<dbReference type="AlphaFoldDB" id="A0A8J8T3Y0"/>
<proteinExistence type="predicted"/>
<protein>
    <submittedName>
        <fullName evidence="2">Uncharacterized protein</fullName>
    </submittedName>
</protein>
<accession>A0A8J8T3Y0</accession>
<sequence length="476" mass="53902">MMTVSTTQILAQDIPIAPLSQQNISNPQLIQYPQNLHIYKDFQEEKKSELIEERKAQIPPTTIPQNSPAQMVSTIQNHRNLPCFKFGIQQCQNFDMIFQKWHTKNPLEEEKEGLNDSQIIGQLKESENDVSIDGPLQIQSLHQARFLKQDSKPNSNFSGATPSTQGSSGMGPLSDLTSQLMMPPPQLSQKEKEDVRQEQQRRKMMQAQIKKHPFEVKPMSRGFDRLNLETSAMYQSRDSTFKGQLPRINQASNFITQVEEVKIPPQQPVLATLQRMRQGGINLEDTQIPLSQSMQQPPLYFAMQQMSESGDDESSLDQTICMGKKGNSDTTSLESSVRSLLQLVQNTSLDQSRSSQQVSEQSLDNSHVSGASSIDDVFLMNLDREQFHRLQKGNIEMKETIDSIIEIVQENIGRLNFYSVTSAQLEGIRGLLMQEELLITQNVYTSLKPQAALIGLERLMQLKPTSSRIDCKLYLS</sequence>
<feature type="compositionally biased region" description="Polar residues" evidence="1">
    <location>
        <begin position="152"/>
        <end position="167"/>
    </location>
</feature>
<evidence type="ECO:0000256" key="1">
    <source>
        <dbReference type="SAM" id="MobiDB-lite"/>
    </source>
</evidence>
<dbReference type="Proteomes" id="UP000785679">
    <property type="component" value="Unassembled WGS sequence"/>
</dbReference>
<keyword evidence="3" id="KW-1185">Reference proteome</keyword>
<name>A0A8J8T3Y0_HALGN</name>
<organism evidence="2 3">
    <name type="scientific">Halteria grandinella</name>
    <dbReference type="NCBI Taxonomy" id="5974"/>
    <lineage>
        <taxon>Eukaryota</taxon>
        <taxon>Sar</taxon>
        <taxon>Alveolata</taxon>
        <taxon>Ciliophora</taxon>
        <taxon>Intramacronucleata</taxon>
        <taxon>Spirotrichea</taxon>
        <taxon>Stichotrichia</taxon>
        <taxon>Sporadotrichida</taxon>
        <taxon>Halteriidae</taxon>
        <taxon>Halteria</taxon>
    </lineage>
</organism>
<reference evidence="2" key="1">
    <citation type="submission" date="2019-06" db="EMBL/GenBank/DDBJ databases">
        <authorList>
            <person name="Zheng W."/>
        </authorList>
    </citation>
    <scope>NUCLEOTIDE SEQUENCE</scope>
    <source>
        <strain evidence="2">QDHG01</strain>
    </source>
</reference>
<evidence type="ECO:0000313" key="3">
    <source>
        <dbReference type="Proteomes" id="UP000785679"/>
    </source>
</evidence>
<comment type="caution">
    <text evidence="2">The sequence shown here is derived from an EMBL/GenBank/DDBJ whole genome shotgun (WGS) entry which is preliminary data.</text>
</comment>
<feature type="region of interest" description="Disordered" evidence="1">
    <location>
        <begin position="310"/>
        <end position="331"/>
    </location>
</feature>
<dbReference type="EMBL" id="RRYP01007356">
    <property type="protein sequence ID" value="TNV80553.1"/>
    <property type="molecule type" value="Genomic_DNA"/>
</dbReference>
<feature type="compositionally biased region" description="Basic and acidic residues" evidence="1">
    <location>
        <begin position="189"/>
        <end position="201"/>
    </location>
</feature>
<gene>
    <name evidence="2" type="ORF">FGO68_gene11260</name>
</gene>
<feature type="region of interest" description="Disordered" evidence="1">
    <location>
        <begin position="150"/>
        <end position="203"/>
    </location>
</feature>
<evidence type="ECO:0000313" key="2">
    <source>
        <dbReference type="EMBL" id="TNV80553.1"/>
    </source>
</evidence>